<proteinExistence type="predicted"/>
<dbReference type="EMBL" id="CAFBAA010000033">
    <property type="protein sequence ID" value="CAB4844625.1"/>
    <property type="molecule type" value="Genomic_DNA"/>
</dbReference>
<feature type="domain" description="SGNH" evidence="3">
    <location>
        <begin position="381"/>
        <end position="641"/>
    </location>
</feature>
<dbReference type="InterPro" id="IPR002656">
    <property type="entry name" value="Acyl_transf_3_dom"/>
</dbReference>
<feature type="transmembrane region" description="Helical" evidence="1">
    <location>
        <begin position="211"/>
        <end position="227"/>
    </location>
</feature>
<feature type="transmembrane region" description="Helical" evidence="1">
    <location>
        <begin position="79"/>
        <end position="100"/>
    </location>
</feature>
<evidence type="ECO:0000313" key="4">
    <source>
        <dbReference type="EMBL" id="CAB4844625.1"/>
    </source>
</evidence>
<gene>
    <name evidence="4" type="ORF">UFOPK3266_01180</name>
</gene>
<dbReference type="GO" id="GO:0009103">
    <property type="term" value="P:lipopolysaccharide biosynthetic process"/>
    <property type="evidence" value="ECO:0007669"/>
    <property type="project" value="TreeGrafter"/>
</dbReference>
<dbReference type="AlphaFoldDB" id="A0A6J7BHG5"/>
<feature type="transmembrane region" description="Helical" evidence="1">
    <location>
        <begin position="337"/>
        <end position="356"/>
    </location>
</feature>
<keyword evidence="1" id="KW-1133">Transmembrane helix</keyword>
<feature type="transmembrane region" description="Helical" evidence="1">
    <location>
        <begin position="298"/>
        <end position="317"/>
    </location>
</feature>
<feature type="transmembrane region" description="Helical" evidence="1">
    <location>
        <begin position="48"/>
        <end position="67"/>
    </location>
</feature>
<evidence type="ECO:0000259" key="3">
    <source>
        <dbReference type="Pfam" id="PF19040"/>
    </source>
</evidence>
<dbReference type="GO" id="GO:0016747">
    <property type="term" value="F:acyltransferase activity, transferring groups other than amino-acyl groups"/>
    <property type="evidence" value="ECO:0007669"/>
    <property type="project" value="InterPro"/>
</dbReference>
<feature type="transmembrane region" description="Helical" evidence="1">
    <location>
        <begin position="7"/>
        <end position="26"/>
    </location>
</feature>
<accession>A0A6J7BHG5</accession>
<dbReference type="PANTHER" id="PTHR23028:SF53">
    <property type="entry name" value="ACYL_TRANSF_3 DOMAIN-CONTAINING PROTEIN"/>
    <property type="match status" value="1"/>
</dbReference>
<organism evidence="4">
    <name type="scientific">freshwater metagenome</name>
    <dbReference type="NCBI Taxonomy" id="449393"/>
    <lineage>
        <taxon>unclassified sequences</taxon>
        <taxon>metagenomes</taxon>
        <taxon>ecological metagenomes</taxon>
    </lineage>
</organism>
<protein>
    <submittedName>
        <fullName evidence="4">Unannotated protein</fullName>
    </submittedName>
</protein>
<name>A0A6J7BHG5_9ZZZZ</name>
<evidence type="ECO:0000259" key="2">
    <source>
        <dbReference type="Pfam" id="PF01757"/>
    </source>
</evidence>
<dbReference type="PANTHER" id="PTHR23028">
    <property type="entry name" value="ACETYLTRANSFERASE"/>
    <property type="match status" value="1"/>
</dbReference>
<feature type="transmembrane region" description="Helical" evidence="1">
    <location>
        <begin position="146"/>
        <end position="166"/>
    </location>
</feature>
<feature type="domain" description="Acyltransferase 3" evidence="2">
    <location>
        <begin position="6"/>
        <end position="311"/>
    </location>
</feature>
<feature type="transmembrane region" description="Helical" evidence="1">
    <location>
        <begin position="274"/>
        <end position="292"/>
    </location>
</feature>
<feature type="transmembrane region" description="Helical" evidence="1">
    <location>
        <begin position="233"/>
        <end position="253"/>
    </location>
</feature>
<dbReference type="Pfam" id="PF19040">
    <property type="entry name" value="SGNH"/>
    <property type="match status" value="1"/>
</dbReference>
<dbReference type="InterPro" id="IPR050879">
    <property type="entry name" value="Acyltransferase_3"/>
</dbReference>
<feature type="transmembrane region" description="Helical" evidence="1">
    <location>
        <begin position="178"/>
        <end position="199"/>
    </location>
</feature>
<sequence length="646" mass="70501">MPVSGGFAGVDIFFVISGFVISQLILREWERTNTFSFKNFYRRRFKRLVPALSLMTSVVAIASAFFLSSGGSFQKGIYAGIGATLFIANFVLHFSTGGYFDLPAASNPMLHTWSLSIEEQFYFFFPVLLVLIMSYAIHKKKSSRRALFLVGVLAAISLGTVLLAQWGVEIRFINRGQILFYSPITRAWEFAAGTLIAIALSQGYRVTRARLFTVIAYALLVYSLFFIKEGSAWPSAVTLAPVLGTALLILAGADKDSPSHRFLGTKVMRSIGDFSYSWYLWHWPFIVFARSISDSKIMLTGAVLASFVVAALSYKYVENPLRLRKVSEKSDWRMIRAAIALPLVVSIGVLLIAPHVTPTSSQSAALVSDVTPEHLGRTLGCHEDTTMTQRDLTKCTWSGRGAPIYLIGDSQADALSDGVVLAAKQLNRPLTIATISSCPPMVLDIKQIGAARDRSSKTRCSDFAKSALAYLKSAPRGTVILAMTDQYWRESGWAPVVNANAVVGVKSKMAVTQKALTSFISSVRESGHRVIIVGTVPQFNYQVGNPAAGLIAWSPKSCSNINLVANRCNPALALSDAQSVQGASWAMEAQIAHSTGAGFVDLRVELCPAARCETFTKGHWIYRDANHISVWESRALAPVMASALKN</sequence>
<dbReference type="GO" id="GO:0016020">
    <property type="term" value="C:membrane"/>
    <property type="evidence" value="ECO:0007669"/>
    <property type="project" value="TreeGrafter"/>
</dbReference>
<dbReference type="InterPro" id="IPR043968">
    <property type="entry name" value="SGNH"/>
</dbReference>
<dbReference type="Pfam" id="PF01757">
    <property type="entry name" value="Acyl_transf_3"/>
    <property type="match status" value="1"/>
</dbReference>
<keyword evidence="1" id="KW-0812">Transmembrane</keyword>
<feature type="transmembrane region" description="Helical" evidence="1">
    <location>
        <begin position="120"/>
        <end position="137"/>
    </location>
</feature>
<evidence type="ECO:0000256" key="1">
    <source>
        <dbReference type="SAM" id="Phobius"/>
    </source>
</evidence>
<reference evidence="4" key="1">
    <citation type="submission" date="2020-05" db="EMBL/GenBank/DDBJ databases">
        <authorList>
            <person name="Chiriac C."/>
            <person name="Salcher M."/>
            <person name="Ghai R."/>
            <person name="Kavagutti S V."/>
        </authorList>
    </citation>
    <scope>NUCLEOTIDE SEQUENCE</scope>
</reference>
<keyword evidence="1" id="KW-0472">Membrane</keyword>